<dbReference type="RefSeq" id="XP_002675920.1">
    <property type="nucleotide sequence ID" value="XM_002675874.1"/>
</dbReference>
<name>D2VIX3_NAEGR</name>
<sequence>MKEKNFSLSPIPKRIPEVQIPIDNLVGCIKGAAKMVFYNNNQICLVGLTKKEDGIGIDDPKIKDYKSLGLEKKNLSNGNLYLHTFGSYTLVGDTFIPKFTLLDSFQNIRLTLEFSDFSCQKIRSFTPSSIDKNVWYLSSDQ</sequence>
<dbReference type="Proteomes" id="UP000006671">
    <property type="component" value="Unassembled WGS sequence"/>
</dbReference>
<dbReference type="EMBL" id="GG738875">
    <property type="protein sequence ID" value="EFC43176.1"/>
    <property type="molecule type" value="Genomic_DNA"/>
</dbReference>
<evidence type="ECO:0000313" key="2">
    <source>
        <dbReference type="Proteomes" id="UP000006671"/>
    </source>
</evidence>
<reference evidence="1 2" key="1">
    <citation type="journal article" date="2010" name="Cell">
        <title>The genome of Naegleria gruberi illuminates early eukaryotic versatility.</title>
        <authorList>
            <person name="Fritz-Laylin L.K."/>
            <person name="Prochnik S.E."/>
            <person name="Ginger M.L."/>
            <person name="Dacks J.B."/>
            <person name="Carpenter M.L."/>
            <person name="Field M.C."/>
            <person name="Kuo A."/>
            <person name="Paredez A."/>
            <person name="Chapman J."/>
            <person name="Pham J."/>
            <person name="Shu S."/>
            <person name="Neupane R."/>
            <person name="Cipriano M."/>
            <person name="Mancuso J."/>
            <person name="Tu H."/>
            <person name="Salamov A."/>
            <person name="Lindquist E."/>
            <person name="Shapiro H."/>
            <person name="Lucas S."/>
            <person name="Grigoriev I.V."/>
            <person name="Cande W.Z."/>
            <person name="Fulton C."/>
            <person name="Rokhsar D.S."/>
            <person name="Dawson S.C."/>
        </authorList>
    </citation>
    <scope>NUCLEOTIDE SEQUENCE [LARGE SCALE GENOMIC DNA]</scope>
    <source>
        <strain evidence="1 2">NEG-M</strain>
    </source>
</reference>
<protein>
    <submittedName>
        <fullName evidence="1">Predicted protein</fullName>
    </submittedName>
</protein>
<dbReference type="InParanoid" id="D2VIX3"/>
<dbReference type="AlphaFoldDB" id="D2VIX3"/>
<dbReference type="GeneID" id="8853162"/>
<organism evidence="2">
    <name type="scientific">Naegleria gruberi</name>
    <name type="common">Amoeba</name>
    <dbReference type="NCBI Taxonomy" id="5762"/>
    <lineage>
        <taxon>Eukaryota</taxon>
        <taxon>Discoba</taxon>
        <taxon>Heterolobosea</taxon>
        <taxon>Tetramitia</taxon>
        <taxon>Eutetramitia</taxon>
        <taxon>Vahlkampfiidae</taxon>
        <taxon>Naegleria</taxon>
    </lineage>
</organism>
<accession>D2VIX3</accession>
<gene>
    <name evidence="1" type="ORF">NAEGRDRAFT_68831</name>
</gene>
<proteinExistence type="predicted"/>
<dbReference type="VEuPathDB" id="AmoebaDB:NAEGRDRAFT_68831"/>
<dbReference type="KEGG" id="ngr:NAEGRDRAFT_68831"/>
<keyword evidence="2" id="KW-1185">Reference proteome</keyword>
<evidence type="ECO:0000313" key="1">
    <source>
        <dbReference type="EMBL" id="EFC43176.1"/>
    </source>
</evidence>